<proteinExistence type="predicted"/>
<evidence type="ECO:0000313" key="3">
    <source>
        <dbReference type="Proteomes" id="UP000663828"/>
    </source>
</evidence>
<evidence type="ECO:0000313" key="2">
    <source>
        <dbReference type="EMBL" id="CAF1690780.1"/>
    </source>
</evidence>
<organism evidence="2 3">
    <name type="scientific">Adineta ricciae</name>
    <name type="common">Rotifer</name>
    <dbReference type="NCBI Taxonomy" id="249248"/>
    <lineage>
        <taxon>Eukaryota</taxon>
        <taxon>Metazoa</taxon>
        <taxon>Spiralia</taxon>
        <taxon>Gnathifera</taxon>
        <taxon>Rotifera</taxon>
        <taxon>Eurotatoria</taxon>
        <taxon>Bdelloidea</taxon>
        <taxon>Adinetida</taxon>
        <taxon>Adinetidae</taxon>
        <taxon>Adineta</taxon>
    </lineage>
</organism>
<feature type="region of interest" description="Disordered" evidence="1">
    <location>
        <begin position="22"/>
        <end position="41"/>
    </location>
</feature>
<feature type="non-terminal residue" evidence="2">
    <location>
        <position position="130"/>
    </location>
</feature>
<dbReference type="EMBL" id="CAJNOR010020739">
    <property type="protein sequence ID" value="CAF1690780.1"/>
    <property type="molecule type" value="Genomic_DNA"/>
</dbReference>
<name>A0A816HXD8_ADIRI</name>
<reference evidence="2" key="1">
    <citation type="submission" date="2021-02" db="EMBL/GenBank/DDBJ databases">
        <authorList>
            <person name="Nowell W R."/>
        </authorList>
    </citation>
    <scope>NUCLEOTIDE SEQUENCE</scope>
</reference>
<evidence type="ECO:0008006" key="4">
    <source>
        <dbReference type="Google" id="ProtNLM"/>
    </source>
</evidence>
<keyword evidence="3" id="KW-1185">Reference proteome</keyword>
<evidence type="ECO:0000256" key="1">
    <source>
        <dbReference type="SAM" id="MobiDB-lite"/>
    </source>
</evidence>
<comment type="caution">
    <text evidence="2">The sequence shown here is derived from an EMBL/GenBank/DDBJ whole genome shotgun (WGS) entry which is preliminary data.</text>
</comment>
<sequence length="130" mass="14790">MNSQISVHPSDETVIEMQENRCFKNKKNDSATDTQAAGRHETKTERILDLFVECVEEDGTTVLVCKLCPTRIKKQIRSTANLRRHVGSVHGQKAFLFKSQLKERRSESSSLSNQFKAKLDEKQVNAIILD</sequence>
<gene>
    <name evidence="2" type="ORF">XAT740_LOCUS63892</name>
</gene>
<accession>A0A816HXD8</accession>
<protein>
    <recommendedName>
        <fullName evidence="4">BED-type domain-containing protein</fullName>
    </recommendedName>
</protein>
<dbReference type="Proteomes" id="UP000663828">
    <property type="component" value="Unassembled WGS sequence"/>
</dbReference>
<dbReference type="AlphaFoldDB" id="A0A816HXD8"/>